<organism evidence="2 3">
    <name type="scientific">Trebonia kvetii</name>
    <dbReference type="NCBI Taxonomy" id="2480626"/>
    <lineage>
        <taxon>Bacteria</taxon>
        <taxon>Bacillati</taxon>
        <taxon>Actinomycetota</taxon>
        <taxon>Actinomycetes</taxon>
        <taxon>Streptosporangiales</taxon>
        <taxon>Treboniaceae</taxon>
        <taxon>Trebonia</taxon>
    </lineage>
</organism>
<evidence type="ECO:0000313" key="3">
    <source>
        <dbReference type="Proteomes" id="UP000460272"/>
    </source>
</evidence>
<dbReference type="EMBL" id="RPFW01000012">
    <property type="protein sequence ID" value="TVY99647.1"/>
    <property type="molecule type" value="Genomic_DNA"/>
</dbReference>
<name>A0A6P2BL99_9ACTN</name>
<evidence type="ECO:0000259" key="1">
    <source>
        <dbReference type="Pfam" id="PF07969"/>
    </source>
</evidence>
<sequence length="566" mass="60018">MTIGGNTRGKDAELVLVNGKIRTPAHPSGFVRAAAVSGGVIGRLGSDDDIRELIGPFTRVIDLRGRLAIPAFGDGHIHPVQGGLESLRCNLTEMRSRQDYLAAIAAYSETLPPGAWVLGGGWSMPAFPGGTPLAADLDAVTGGRPAFLPNRDHHSAWVNTMALAIADVTRDTPDPGDGRIERDHAGNPTGALHDGAMRLVADYVPPPTQAELIAGLLAAQRYLHSIGITSIQDACVGEAGEIGMPDAFAAYRRAAADRLLTCRVTGAQWWDRSRGLHQLDTLLARREEADGGGYFRATSVKLMLDGVCETFTAAMRAPYLDGHGHATAHAGSLFIEPDELAEIVGRLADLGFQMHFHAIGDRAVTAALDALATLPAPLRTAGRHHIAHLQFVDPADLGRFAPLGVTANFQPLWACKDEQNDQLTVPFVGKERADWQYRIGSLLRLGARVAFGSDWPVSSADPLQELHVAVNRTLSTRLGDPGSVETTIPLLPAEAISVQAAVDAFTRGVAYLNHEEDMAGTLKPGKVADVAVLDQDIFAVPASAIGNSSVVLTVASGQVVHGEQET</sequence>
<dbReference type="InterPro" id="IPR032466">
    <property type="entry name" value="Metal_Hydrolase"/>
</dbReference>
<dbReference type="SUPFAM" id="SSF51338">
    <property type="entry name" value="Composite domain of metallo-dependent hydrolases"/>
    <property type="match status" value="1"/>
</dbReference>
<dbReference type="PANTHER" id="PTHR22642">
    <property type="entry name" value="IMIDAZOLONEPROPIONASE"/>
    <property type="match status" value="1"/>
</dbReference>
<keyword evidence="2" id="KW-0378">Hydrolase</keyword>
<dbReference type="Proteomes" id="UP000460272">
    <property type="component" value="Unassembled WGS sequence"/>
</dbReference>
<feature type="domain" description="Amidohydrolase 3" evidence="1">
    <location>
        <begin position="59"/>
        <end position="561"/>
    </location>
</feature>
<dbReference type="Gene3D" id="3.10.310.70">
    <property type="match status" value="1"/>
</dbReference>
<proteinExistence type="predicted"/>
<dbReference type="PANTHER" id="PTHR22642:SF2">
    <property type="entry name" value="PROTEIN LONG AFTER FAR-RED 3"/>
    <property type="match status" value="1"/>
</dbReference>
<dbReference type="Gene3D" id="2.30.40.10">
    <property type="entry name" value="Urease, subunit C, domain 1"/>
    <property type="match status" value="1"/>
</dbReference>
<dbReference type="GO" id="GO:0016810">
    <property type="term" value="F:hydrolase activity, acting on carbon-nitrogen (but not peptide) bonds"/>
    <property type="evidence" value="ECO:0007669"/>
    <property type="project" value="InterPro"/>
</dbReference>
<dbReference type="InterPro" id="IPR011059">
    <property type="entry name" value="Metal-dep_hydrolase_composite"/>
</dbReference>
<dbReference type="AlphaFoldDB" id="A0A6P2BL99"/>
<accession>A0A6P2BL99</accession>
<reference evidence="2 3" key="1">
    <citation type="submission" date="2018-11" db="EMBL/GenBank/DDBJ databases">
        <title>Trebonia kvetii gen.nov., sp.nov., a novel acidophilic actinobacterium, and proposal of the new actinobacterial family Treboniaceae fam. nov.</title>
        <authorList>
            <person name="Rapoport D."/>
            <person name="Sagova-Mareckova M."/>
            <person name="Sedlacek I."/>
            <person name="Provaznik J."/>
            <person name="Kralova S."/>
            <person name="Pavlinic D."/>
            <person name="Benes V."/>
            <person name="Kopecky J."/>
        </authorList>
    </citation>
    <scope>NUCLEOTIDE SEQUENCE [LARGE SCALE GENOMIC DNA]</scope>
    <source>
        <strain evidence="2 3">15Tr583</strain>
    </source>
</reference>
<protein>
    <submittedName>
        <fullName evidence="2">Amidohydrolase</fullName>
    </submittedName>
</protein>
<gene>
    <name evidence="2" type="ORF">EAS64_40990</name>
</gene>
<dbReference type="SUPFAM" id="SSF51556">
    <property type="entry name" value="Metallo-dependent hydrolases"/>
    <property type="match status" value="1"/>
</dbReference>
<dbReference type="OrthoDB" id="3238066at2"/>
<comment type="caution">
    <text evidence="2">The sequence shown here is derived from an EMBL/GenBank/DDBJ whole genome shotgun (WGS) entry which is preliminary data.</text>
</comment>
<dbReference type="InterPro" id="IPR033932">
    <property type="entry name" value="YtcJ-like"/>
</dbReference>
<dbReference type="CDD" id="cd01300">
    <property type="entry name" value="YtcJ_like"/>
    <property type="match status" value="1"/>
</dbReference>
<dbReference type="Pfam" id="PF07969">
    <property type="entry name" value="Amidohydro_3"/>
    <property type="match status" value="1"/>
</dbReference>
<dbReference type="InterPro" id="IPR013108">
    <property type="entry name" value="Amidohydro_3"/>
</dbReference>
<dbReference type="RefSeq" id="WP_145862133.1">
    <property type="nucleotide sequence ID" value="NZ_RPFW01000012.1"/>
</dbReference>
<evidence type="ECO:0000313" key="2">
    <source>
        <dbReference type="EMBL" id="TVY99647.1"/>
    </source>
</evidence>
<keyword evidence="3" id="KW-1185">Reference proteome</keyword>
<dbReference type="Gene3D" id="3.20.20.140">
    <property type="entry name" value="Metal-dependent hydrolases"/>
    <property type="match status" value="1"/>
</dbReference>